<dbReference type="Proteomes" id="UP001380290">
    <property type="component" value="Unassembled WGS sequence"/>
</dbReference>
<dbReference type="InterPro" id="IPR045508">
    <property type="entry name" value="DUF6482"/>
</dbReference>
<organism evidence="1 2">
    <name type="scientific">Pseudomonas farsensis</name>
    <dbReference type="NCBI Taxonomy" id="2745492"/>
    <lineage>
        <taxon>Bacteria</taxon>
        <taxon>Pseudomonadati</taxon>
        <taxon>Pseudomonadota</taxon>
        <taxon>Gammaproteobacteria</taxon>
        <taxon>Pseudomonadales</taxon>
        <taxon>Pseudomonadaceae</taxon>
        <taxon>Pseudomonas</taxon>
    </lineage>
</organism>
<evidence type="ECO:0000313" key="2">
    <source>
        <dbReference type="Proteomes" id="UP001380290"/>
    </source>
</evidence>
<dbReference type="RefSeq" id="WP_339598694.1">
    <property type="nucleotide sequence ID" value="NZ_JBBHLC010000011.1"/>
</dbReference>
<protein>
    <submittedName>
        <fullName evidence="1">DUF6482 family protein</fullName>
    </submittedName>
</protein>
<sequence>MNLNRLTELLHSGAVEELELLSLEGGFYILRALTATGPQTLSDSHGQPMRLRSTTELRHLLEGLPTVPCMLVQHVVHDEMCGQRDGPVAPLRVPVGLASQW</sequence>
<proteinExistence type="predicted"/>
<reference evidence="1 2" key="1">
    <citation type="submission" date="2024-02" db="EMBL/GenBank/DDBJ databases">
        <title>Identification of pathogenicity and growth-promoting function of Pseudomonas putida variant.</title>
        <authorList>
            <person name="Sun J."/>
        </authorList>
    </citation>
    <scope>NUCLEOTIDE SEQUENCE [LARGE SCALE GENOMIC DNA]</scope>
    <source>
        <strain evidence="1 2">A03</strain>
    </source>
</reference>
<gene>
    <name evidence="1" type="ORF">V7S98_06785</name>
</gene>
<comment type="caution">
    <text evidence="1">The sequence shown here is derived from an EMBL/GenBank/DDBJ whole genome shotgun (WGS) entry which is preliminary data.</text>
</comment>
<keyword evidence="2" id="KW-1185">Reference proteome</keyword>
<dbReference type="EMBL" id="JBBHLC010000011">
    <property type="protein sequence ID" value="MEJ5862932.1"/>
    <property type="molecule type" value="Genomic_DNA"/>
</dbReference>
<dbReference type="Pfam" id="PF20090">
    <property type="entry name" value="DUF6482"/>
    <property type="match status" value="1"/>
</dbReference>
<accession>A0ABU8QQM5</accession>
<name>A0ABU8QQM5_9PSED</name>
<evidence type="ECO:0000313" key="1">
    <source>
        <dbReference type="EMBL" id="MEJ5862932.1"/>
    </source>
</evidence>